<evidence type="ECO:0000313" key="8">
    <source>
        <dbReference type="Proteomes" id="UP001177120"/>
    </source>
</evidence>
<sequence length="413" mass="46285">MNITLRDLFRQPHFVKLWLSQTLQSLAVVLLQVIVMVKVYQHTDSVFGSSLVLAVMAFGSFVGGVLGSYHIHRYSLVHLLHGIGWVQAGFTIILGILLSDIRPLLVLIPLFFVAAIGAWYQPARFALLPLVVSKKEYMKAAGTLNVIHQLFLIAGWGLGGIIAALLPFYSVILMISISFFLSGVCVRLIRLDHSYKGEKSGKPEPAWQIMIKVGVIRNLTLMDMIEALANVIWSSAFILAFTYEILKKGSEWWGFINAAYWIGGMAGSFMVMMMTRHLEKRMGLMIGFSALSMALLTFLFAINTNAILALVLCILMGPIYQAREICQETVLQDVITPRERANVMAARNAILTPWWGMTYLIMGWAADRMDIQSIYILAAVLYGVTFFIVFLHPQLKDYQYDVEEKSSVTDVAE</sequence>
<dbReference type="EMBL" id="JAFHAP010000001">
    <property type="protein sequence ID" value="MBN2907962.1"/>
    <property type="molecule type" value="Genomic_DNA"/>
</dbReference>
<keyword evidence="8" id="KW-1185">Reference proteome</keyword>
<feature type="transmembrane region" description="Helical" evidence="6">
    <location>
        <begin position="252"/>
        <end position="271"/>
    </location>
</feature>
<name>A0ABS2WEJ3_9BACL</name>
<dbReference type="Proteomes" id="UP001177120">
    <property type="component" value="Unassembled WGS sequence"/>
</dbReference>
<feature type="transmembrane region" description="Helical" evidence="6">
    <location>
        <begin position="79"/>
        <end position="98"/>
    </location>
</feature>
<dbReference type="CDD" id="cd06173">
    <property type="entry name" value="MFS_MefA_like"/>
    <property type="match status" value="1"/>
</dbReference>
<evidence type="ECO:0000256" key="5">
    <source>
        <dbReference type="ARBA" id="ARBA00023136"/>
    </source>
</evidence>
<dbReference type="PANTHER" id="PTHR23513:SF19">
    <property type="entry name" value="MAJOR FACILITATOR SUPERFAMILY (MFS) PROFILE DOMAIN-CONTAINING PROTEIN"/>
    <property type="match status" value="1"/>
</dbReference>
<feature type="transmembrane region" description="Helical" evidence="6">
    <location>
        <begin position="168"/>
        <end position="189"/>
    </location>
</feature>
<evidence type="ECO:0000256" key="6">
    <source>
        <dbReference type="SAM" id="Phobius"/>
    </source>
</evidence>
<dbReference type="InterPro" id="IPR036259">
    <property type="entry name" value="MFS_trans_sf"/>
</dbReference>
<keyword evidence="2" id="KW-1003">Cell membrane</keyword>
<feature type="transmembrane region" description="Helical" evidence="6">
    <location>
        <begin position="46"/>
        <end position="67"/>
    </location>
</feature>
<dbReference type="InterPro" id="IPR011701">
    <property type="entry name" value="MFS"/>
</dbReference>
<evidence type="ECO:0000256" key="3">
    <source>
        <dbReference type="ARBA" id="ARBA00022692"/>
    </source>
</evidence>
<keyword evidence="3 6" id="KW-0812">Transmembrane</keyword>
<accession>A0ABS2WEJ3</accession>
<feature type="transmembrane region" description="Helical" evidence="6">
    <location>
        <begin position="21"/>
        <end position="40"/>
    </location>
</feature>
<organism evidence="7 8">
    <name type="scientific">Polycladomyces zharkentensis</name>
    <dbReference type="NCBI Taxonomy" id="2807616"/>
    <lineage>
        <taxon>Bacteria</taxon>
        <taxon>Bacillati</taxon>
        <taxon>Bacillota</taxon>
        <taxon>Bacilli</taxon>
        <taxon>Bacillales</taxon>
        <taxon>Thermoactinomycetaceae</taxon>
        <taxon>Polycladomyces</taxon>
    </lineage>
</organism>
<dbReference type="Pfam" id="PF07690">
    <property type="entry name" value="MFS_1"/>
    <property type="match status" value="1"/>
</dbReference>
<feature type="transmembrane region" description="Helical" evidence="6">
    <location>
        <begin position="141"/>
        <end position="162"/>
    </location>
</feature>
<comment type="subcellular location">
    <subcellularLocation>
        <location evidence="1">Cell membrane</location>
        <topology evidence="1">Multi-pass membrane protein</topology>
    </subcellularLocation>
</comment>
<dbReference type="Gene3D" id="1.20.1250.20">
    <property type="entry name" value="MFS general substrate transporter like domains"/>
    <property type="match status" value="1"/>
</dbReference>
<dbReference type="PANTHER" id="PTHR23513">
    <property type="entry name" value="INTEGRAL MEMBRANE EFFLUX PROTEIN-RELATED"/>
    <property type="match status" value="1"/>
</dbReference>
<feature type="transmembrane region" description="Helical" evidence="6">
    <location>
        <begin position="344"/>
        <end position="366"/>
    </location>
</feature>
<proteinExistence type="predicted"/>
<evidence type="ECO:0000256" key="2">
    <source>
        <dbReference type="ARBA" id="ARBA00022475"/>
    </source>
</evidence>
<evidence type="ECO:0000256" key="4">
    <source>
        <dbReference type="ARBA" id="ARBA00022989"/>
    </source>
</evidence>
<feature type="transmembrane region" description="Helical" evidence="6">
    <location>
        <begin position="372"/>
        <end position="391"/>
    </location>
</feature>
<keyword evidence="5 6" id="KW-0472">Membrane</keyword>
<keyword evidence="4 6" id="KW-1133">Transmembrane helix</keyword>
<feature type="transmembrane region" description="Helical" evidence="6">
    <location>
        <begin position="104"/>
        <end position="120"/>
    </location>
</feature>
<gene>
    <name evidence="7" type="ORF">JQC72_00305</name>
</gene>
<evidence type="ECO:0000313" key="7">
    <source>
        <dbReference type="EMBL" id="MBN2907962.1"/>
    </source>
</evidence>
<dbReference type="SUPFAM" id="SSF103473">
    <property type="entry name" value="MFS general substrate transporter"/>
    <property type="match status" value="2"/>
</dbReference>
<dbReference type="RefSeq" id="WP_205492125.1">
    <property type="nucleotide sequence ID" value="NZ_JAFHAP010000001.1"/>
</dbReference>
<comment type="caution">
    <text evidence="7">The sequence shown here is derived from an EMBL/GenBank/DDBJ whole genome shotgun (WGS) entry which is preliminary data.</text>
</comment>
<reference evidence="7" key="1">
    <citation type="journal article" date="2024" name="Int. J. Syst. Evol. Microbiol.">
        <title>Polycladomyces zharkentensis sp. nov., a novel thermophilic cellulose- and starch-degrading member of the Bacillota from a geothermal aquifer in Kazakhstan.</title>
        <authorList>
            <person name="Mashzhan A."/>
            <person name="Kistaubayeva A."/>
            <person name="Javier-Lopez R."/>
            <person name="Bissenova U."/>
            <person name="Bissenbay A."/>
            <person name="Birkeland N.K."/>
        </authorList>
    </citation>
    <scope>NUCLEOTIDE SEQUENCE</scope>
    <source>
        <strain evidence="7">ZKZ2T</strain>
    </source>
</reference>
<evidence type="ECO:0000256" key="1">
    <source>
        <dbReference type="ARBA" id="ARBA00004651"/>
    </source>
</evidence>
<protein>
    <submittedName>
        <fullName evidence="7">MFS transporter</fullName>
    </submittedName>
</protein>